<evidence type="ECO:0000313" key="3">
    <source>
        <dbReference type="Proteomes" id="UP000001555"/>
    </source>
</evidence>
<dbReference type="VEuPathDB" id="VectorBase:ISCI019900"/>
<gene>
    <name evidence="1" type="ORF">IscW_ISCW019900</name>
</gene>
<dbReference type="AlphaFoldDB" id="B7PRW3"/>
<dbReference type="InParanoid" id="B7PRW3"/>
<feature type="non-terminal residue" evidence="1">
    <location>
        <position position="1"/>
    </location>
</feature>
<accession>B7PRW3</accession>
<sequence>DSHVQPKKTCHWFACACITVAVRFKASSILTHLKLGATSEFWQLSKHKALSHCTFVHSVVFISENHLCAFYAKNEALVHHFSACSRKHVMGYAHGTP</sequence>
<dbReference type="EnsemblMetazoa" id="ISCW019900-RA">
    <property type="protein sequence ID" value="ISCW019900-PA"/>
    <property type="gene ID" value="ISCW019900"/>
</dbReference>
<dbReference type="EMBL" id="ABJB010005334">
    <property type="status" value="NOT_ANNOTATED_CDS"/>
    <property type="molecule type" value="Genomic_DNA"/>
</dbReference>
<evidence type="ECO:0000313" key="2">
    <source>
        <dbReference type="EnsemblMetazoa" id="ISCW019900-PA"/>
    </source>
</evidence>
<proteinExistence type="predicted"/>
<protein>
    <submittedName>
        <fullName evidence="1 2">Uncharacterized protein</fullName>
    </submittedName>
</protein>
<reference evidence="1 3" key="1">
    <citation type="submission" date="2008-03" db="EMBL/GenBank/DDBJ databases">
        <title>Annotation of Ixodes scapularis.</title>
        <authorList>
            <consortium name="Ixodes scapularis Genome Project Consortium"/>
            <person name="Caler E."/>
            <person name="Hannick L.I."/>
            <person name="Bidwell S."/>
            <person name="Joardar V."/>
            <person name="Thiagarajan M."/>
            <person name="Amedeo P."/>
            <person name="Galinsky K.J."/>
            <person name="Schobel S."/>
            <person name="Inman J."/>
            <person name="Hostetler J."/>
            <person name="Miller J."/>
            <person name="Hammond M."/>
            <person name="Megy K."/>
            <person name="Lawson D."/>
            <person name="Kodira C."/>
            <person name="Sutton G."/>
            <person name="Meyer J."/>
            <person name="Hill C.A."/>
            <person name="Birren B."/>
            <person name="Nene V."/>
            <person name="Collins F."/>
            <person name="Alarcon-Chaidez F."/>
            <person name="Wikel S."/>
            <person name="Strausberg R."/>
        </authorList>
    </citation>
    <scope>NUCLEOTIDE SEQUENCE [LARGE SCALE GENOMIC DNA]</scope>
    <source>
        <strain evidence="3">Wikel</strain>
        <strain evidence="1">Wikel colony</strain>
    </source>
</reference>
<dbReference type="VEuPathDB" id="VectorBase:ISCW019900"/>
<keyword evidence="3" id="KW-1185">Reference proteome</keyword>
<name>B7PRW3_IXOSC</name>
<dbReference type="EMBL" id="DS775391">
    <property type="protein sequence ID" value="EEC09335.1"/>
    <property type="molecule type" value="Genomic_DNA"/>
</dbReference>
<dbReference type="PaxDb" id="6945-B7PRW3"/>
<dbReference type="Proteomes" id="UP000001555">
    <property type="component" value="Unassembled WGS sequence"/>
</dbReference>
<reference evidence="2" key="2">
    <citation type="submission" date="2020-05" db="UniProtKB">
        <authorList>
            <consortium name="EnsemblMetazoa"/>
        </authorList>
    </citation>
    <scope>IDENTIFICATION</scope>
    <source>
        <strain evidence="2">wikel</strain>
    </source>
</reference>
<evidence type="ECO:0000313" key="1">
    <source>
        <dbReference type="EMBL" id="EEC09335.1"/>
    </source>
</evidence>
<dbReference type="HOGENOM" id="CLU_2352566_0_0_1"/>
<organism>
    <name type="scientific">Ixodes scapularis</name>
    <name type="common">Black-legged tick</name>
    <name type="synonym">Deer tick</name>
    <dbReference type="NCBI Taxonomy" id="6945"/>
    <lineage>
        <taxon>Eukaryota</taxon>
        <taxon>Metazoa</taxon>
        <taxon>Ecdysozoa</taxon>
        <taxon>Arthropoda</taxon>
        <taxon>Chelicerata</taxon>
        <taxon>Arachnida</taxon>
        <taxon>Acari</taxon>
        <taxon>Parasitiformes</taxon>
        <taxon>Ixodida</taxon>
        <taxon>Ixodoidea</taxon>
        <taxon>Ixodidae</taxon>
        <taxon>Ixodinae</taxon>
        <taxon>Ixodes</taxon>
    </lineage>
</organism>